<dbReference type="Pfam" id="PF11176">
    <property type="entry name" value="Tma16"/>
    <property type="match status" value="1"/>
</dbReference>
<feature type="compositionally biased region" description="Low complexity" evidence="2">
    <location>
        <begin position="1"/>
        <end position="12"/>
    </location>
</feature>
<comment type="similarity">
    <text evidence="1">Belongs to the TMA16 family.</text>
</comment>
<evidence type="ECO:0000313" key="3">
    <source>
        <dbReference type="EMBL" id="KAJ7760489.1"/>
    </source>
</evidence>
<dbReference type="InterPro" id="IPR038356">
    <property type="entry name" value="Tma16_sf"/>
</dbReference>
<dbReference type="Proteomes" id="UP001215598">
    <property type="component" value="Unassembled WGS sequence"/>
</dbReference>
<comment type="caution">
    <text evidence="3">The sequence shown here is derived from an EMBL/GenBank/DDBJ whole genome shotgun (WGS) entry which is preliminary data.</text>
</comment>
<dbReference type="EMBL" id="JARKIB010000037">
    <property type="protein sequence ID" value="KAJ7760489.1"/>
    <property type="molecule type" value="Genomic_DNA"/>
</dbReference>
<gene>
    <name evidence="3" type="ORF">B0H16DRAFT_574490</name>
</gene>
<dbReference type="AlphaFoldDB" id="A0AAD7JAC6"/>
<protein>
    <recommendedName>
        <fullName evidence="5">Translation machinery-associated protein 16</fullName>
    </recommendedName>
</protein>
<evidence type="ECO:0008006" key="5">
    <source>
        <dbReference type="Google" id="ProtNLM"/>
    </source>
</evidence>
<feature type="compositionally biased region" description="Acidic residues" evidence="2">
    <location>
        <begin position="183"/>
        <end position="203"/>
    </location>
</feature>
<name>A0AAD7JAC6_9AGAR</name>
<accession>A0AAD7JAC6</accession>
<feature type="region of interest" description="Disordered" evidence="2">
    <location>
        <begin position="1"/>
        <end position="47"/>
    </location>
</feature>
<feature type="compositionally biased region" description="Basic and acidic residues" evidence="2">
    <location>
        <begin position="15"/>
        <end position="27"/>
    </location>
</feature>
<proteinExistence type="inferred from homology"/>
<dbReference type="PANTHER" id="PTHR13349">
    <property type="entry name" value="TRANSLATION MACHINERY-ASSOCIATED PROTEIN 16"/>
    <property type="match status" value="1"/>
</dbReference>
<feature type="compositionally biased region" description="Basic residues" evidence="2">
    <location>
        <begin position="35"/>
        <end position="47"/>
    </location>
</feature>
<dbReference type="PANTHER" id="PTHR13349:SF2">
    <property type="entry name" value="TRANSLATION MACHINERY-ASSOCIATED PROTEIN 16"/>
    <property type="match status" value="1"/>
</dbReference>
<dbReference type="InterPro" id="IPR021346">
    <property type="entry name" value="Tma16"/>
</dbReference>
<organism evidence="3 4">
    <name type="scientific">Mycena metata</name>
    <dbReference type="NCBI Taxonomy" id="1033252"/>
    <lineage>
        <taxon>Eukaryota</taxon>
        <taxon>Fungi</taxon>
        <taxon>Dikarya</taxon>
        <taxon>Basidiomycota</taxon>
        <taxon>Agaricomycotina</taxon>
        <taxon>Agaricomycetes</taxon>
        <taxon>Agaricomycetidae</taxon>
        <taxon>Agaricales</taxon>
        <taxon>Marasmiineae</taxon>
        <taxon>Mycenaceae</taxon>
        <taxon>Mycena</taxon>
    </lineage>
</organism>
<evidence type="ECO:0000313" key="4">
    <source>
        <dbReference type="Proteomes" id="UP001215598"/>
    </source>
</evidence>
<sequence length="203" mass="22469">MPPKAKAAVKGGKPAKKEKVFHPDSRKAGQLARNALRKGKLGNLRTKRTKKASSMLELYAFFHAAVPPDGEALTLPELHTIAEAWVARNDAALAEEQGARRKGRPKSAREMRIEELKLREQETYRTGMELPDLTDAPTLKRFREWDVASIGYAHLLRFVRISSALPDVIVFSRAPTAGAEPAGEGEGEEEDDAPQLLDEMDET</sequence>
<dbReference type="Gene3D" id="1.20.1440.170">
    <property type="entry name" value="Translation machinery-associated protein 16-like"/>
    <property type="match status" value="1"/>
</dbReference>
<evidence type="ECO:0000256" key="2">
    <source>
        <dbReference type="SAM" id="MobiDB-lite"/>
    </source>
</evidence>
<feature type="region of interest" description="Disordered" evidence="2">
    <location>
        <begin position="176"/>
        <end position="203"/>
    </location>
</feature>
<evidence type="ECO:0000256" key="1">
    <source>
        <dbReference type="ARBA" id="ARBA00034127"/>
    </source>
</evidence>
<keyword evidence="4" id="KW-1185">Reference proteome</keyword>
<dbReference type="GO" id="GO:0005634">
    <property type="term" value="C:nucleus"/>
    <property type="evidence" value="ECO:0007669"/>
    <property type="project" value="TreeGrafter"/>
</dbReference>
<reference evidence="3" key="1">
    <citation type="submission" date="2023-03" db="EMBL/GenBank/DDBJ databases">
        <title>Massive genome expansion in bonnet fungi (Mycena s.s.) driven by repeated elements and novel gene families across ecological guilds.</title>
        <authorList>
            <consortium name="Lawrence Berkeley National Laboratory"/>
            <person name="Harder C.B."/>
            <person name="Miyauchi S."/>
            <person name="Viragh M."/>
            <person name="Kuo A."/>
            <person name="Thoen E."/>
            <person name="Andreopoulos B."/>
            <person name="Lu D."/>
            <person name="Skrede I."/>
            <person name="Drula E."/>
            <person name="Henrissat B."/>
            <person name="Morin E."/>
            <person name="Kohler A."/>
            <person name="Barry K."/>
            <person name="LaButti K."/>
            <person name="Morin E."/>
            <person name="Salamov A."/>
            <person name="Lipzen A."/>
            <person name="Mereny Z."/>
            <person name="Hegedus B."/>
            <person name="Baldrian P."/>
            <person name="Stursova M."/>
            <person name="Weitz H."/>
            <person name="Taylor A."/>
            <person name="Grigoriev I.V."/>
            <person name="Nagy L.G."/>
            <person name="Martin F."/>
            <person name="Kauserud H."/>
        </authorList>
    </citation>
    <scope>NUCLEOTIDE SEQUENCE</scope>
    <source>
        <strain evidence="3">CBHHK182m</strain>
    </source>
</reference>